<evidence type="ECO:0000256" key="9">
    <source>
        <dbReference type="ARBA" id="ARBA00022692"/>
    </source>
</evidence>
<evidence type="ECO:0000256" key="19">
    <source>
        <dbReference type="ARBA" id="ARBA00059245"/>
    </source>
</evidence>
<reference evidence="21" key="1">
    <citation type="journal article" date="2012" name="Nature">
        <title>The oyster genome reveals stress adaptation and complexity of shell formation.</title>
        <authorList>
            <person name="Zhang G."/>
            <person name="Fang X."/>
            <person name="Guo X."/>
            <person name="Li L."/>
            <person name="Luo R."/>
            <person name="Xu F."/>
            <person name="Yang P."/>
            <person name="Zhang L."/>
            <person name="Wang X."/>
            <person name="Qi H."/>
            <person name="Xiong Z."/>
            <person name="Que H."/>
            <person name="Xie Y."/>
            <person name="Holland P.W."/>
            <person name="Paps J."/>
            <person name="Zhu Y."/>
            <person name="Wu F."/>
            <person name="Chen Y."/>
            <person name="Wang J."/>
            <person name="Peng C."/>
            <person name="Meng J."/>
            <person name="Yang L."/>
            <person name="Liu J."/>
            <person name="Wen B."/>
            <person name="Zhang N."/>
            <person name="Huang Z."/>
            <person name="Zhu Q."/>
            <person name="Feng Y."/>
            <person name="Mount A."/>
            <person name="Hedgecock D."/>
            <person name="Xu Z."/>
            <person name="Liu Y."/>
            <person name="Domazet-Loso T."/>
            <person name="Du Y."/>
            <person name="Sun X."/>
            <person name="Zhang S."/>
            <person name="Liu B."/>
            <person name="Cheng P."/>
            <person name="Jiang X."/>
            <person name="Li J."/>
            <person name="Fan D."/>
            <person name="Wang W."/>
            <person name="Fu W."/>
            <person name="Wang T."/>
            <person name="Wang B."/>
            <person name="Zhang J."/>
            <person name="Peng Z."/>
            <person name="Li Y."/>
            <person name="Li N."/>
            <person name="Wang J."/>
            <person name="Chen M."/>
            <person name="He Y."/>
            <person name="Tan F."/>
            <person name="Song X."/>
            <person name="Zheng Q."/>
            <person name="Huang R."/>
            <person name="Yang H."/>
            <person name="Du X."/>
            <person name="Chen L."/>
            <person name="Yang M."/>
            <person name="Gaffney P.M."/>
            <person name="Wang S."/>
            <person name="Luo L."/>
            <person name="She Z."/>
            <person name="Ming Y."/>
            <person name="Huang W."/>
            <person name="Zhang S."/>
            <person name="Huang B."/>
            <person name="Zhang Y."/>
            <person name="Qu T."/>
            <person name="Ni P."/>
            <person name="Miao G."/>
            <person name="Wang J."/>
            <person name="Wang Q."/>
            <person name="Steinberg C.E."/>
            <person name="Wang H."/>
            <person name="Li N."/>
            <person name="Qian L."/>
            <person name="Zhang G."/>
            <person name="Li Y."/>
            <person name="Yang H."/>
            <person name="Liu X."/>
            <person name="Wang J."/>
            <person name="Yin Y."/>
            <person name="Wang J."/>
        </authorList>
    </citation>
    <scope>NUCLEOTIDE SEQUENCE [LARGE SCALE GENOMIC DNA]</scope>
    <source>
        <strain evidence="21">05x7-T-G4-1.051#20</strain>
    </source>
</reference>
<dbReference type="InterPro" id="IPR026050">
    <property type="entry name" value="C1GALT1/C1GALT1_chp1"/>
</dbReference>
<feature type="domain" description="Fringe-like glycosyltransferase" evidence="20">
    <location>
        <begin position="136"/>
        <end position="291"/>
    </location>
</feature>
<keyword evidence="13" id="KW-1133">Transmembrane helix</keyword>
<organism evidence="21">
    <name type="scientific">Magallana gigas</name>
    <name type="common">Pacific oyster</name>
    <name type="synonym">Crassostrea gigas</name>
    <dbReference type="NCBI Taxonomy" id="29159"/>
    <lineage>
        <taxon>Eukaryota</taxon>
        <taxon>Metazoa</taxon>
        <taxon>Spiralia</taxon>
        <taxon>Lophotrochozoa</taxon>
        <taxon>Mollusca</taxon>
        <taxon>Bivalvia</taxon>
        <taxon>Autobranchia</taxon>
        <taxon>Pteriomorphia</taxon>
        <taxon>Ostreida</taxon>
        <taxon>Ostreoidea</taxon>
        <taxon>Ostreidae</taxon>
        <taxon>Magallana</taxon>
    </lineage>
</organism>
<keyword evidence="8 21" id="KW-0808">Transferase</keyword>
<keyword evidence="17" id="KW-0464">Manganese</keyword>
<evidence type="ECO:0000256" key="13">
    <source>
        <dbReference type="ARBA" id="ARBA00022989"/>
    </source>
</evidence>
<accession>K1PSC7</accession>
<evidence type="ECO:0000256" key="18">
    <source>
        <dbReference type="ARBA" id="ARBA00040898"/>
    </source>
</evidence>
<dbReference type="InterPro" id="IPR003378">
    <property type="entry name" value="Fringe-like_glycosylTrfase"/>
</dbReference>
<keyword evidence="12" id="KW-0735">Signal-anchor</keyword>
<evidence type="ECO:0000256" key="14">
    <source>
        <dbReference type="ARBA" id="ARBA00023136"/>
    </source>
</evidence>
<comment type="cofactor">
    <cofactor evidence="1">
        <name>Mn(2+)</name>
        <dbReference type="ChEBI" id="CHEBI:29035"/>
    </cofactor>
</comment>
<comment type="similarity">
    <text evidence="4">Belongs to the glycosyltransferase 31 family. Beta3-Gal-T subfamily.</text>
</comment>
<keyword evidence="9" id="KW-0812">Transmembrane</keyword>
<evidence type="ECO:0000256" key="11">
    <source>
        <dbReference type="ARBA" id="ARBA00022741"/>
    </source>
</evidence>
<evidence type="ECO:0000256" key="6">
    <source>
        <dbReference type="ARBA" id="ARBA00012557"/>
    </source>
</evidence>
<dbReference type="PANTHER" id="PTHR23033:SF14">
    <property type="entry name" value="GLYCOPROTEIN-N-ACETYLGALACTOSAMINE 3-BETA-GALACTOSYLTRANSFERASE 1-RELATED"/>
    <property type="match status" value="1"/>
</dbReference>
<comment type="subunit">
    <text evidence="5">Homodimer; disulfide-linked.</text>
</comment>
<evidence type="ECO:0000313" key="21">
    <source>
        <dbReference type="EMBL" id="EKC27137.1"/>
    </source>
</evidence>
<evidence type="ECO:0000256" key="12">
    <source>
        <dbReference type="ARBA" id="ARBA00022968"/>
    </source>
</evidence>
<evidence type="ECO:0000256" key="2">
    <source>
        <dbReference type="ARBA" id="ARBA00004606"/>
    </source>
</evidence>
<dbReference type="GO" id="GO:0030145">
    <property type="term" value="F:manganese ion binding"/>
    <property type="evidence" value="ECO:0007669"/>
    <property type="project" value="UniProtKB-ARBA"/>
</dbReference>
<evidence type="ECO:0000256" key="10">
    <source>
        <dbReference type="ARBA" id="ARBA00022723"/>
    </source>
</evidence>
<evidence type="ECO:0000256" key="5">
    <source>
        <dbReference type="ARBA" id="ARBA00011748"/>
    </source>
</evidence>
<sequence length="433" mass="49766">MATRKDNKEKVTKRGKVLGCVQTSHLNFCFGLSVGLVISFLIASFSSLQTPLILTRKYAANQFDSYLSSRSLQEVAETYEDMHEEMDKRLSKNEVKEVLFEDDHKHHDDDAVARKLAEEIRILCWVMTGPQNLDKKAIHVKKTWGKRCTKLIFFSSVTNNTFPTIGLNVSEGREHLTGKTMQAFKYVHDNFFDEADWFMKADDDTYFIMENLRYFLSSQDKMEPVYFGHHFKTIVRQGYYSGGAGYILSKETLRRLATTGQDPKFCRQDGGAEDAELGKCMQNLGVRTANSTDALGRSRFHCFDPETHLMGGYPNWYYKYDANGAKKGLGSISDYAISFHYVGPRKMYGLEFFIYHLRPYGISNGLQNLNWPGLESISDYSVSFHYIKPESMYSLEFFVYHLRPYGIVVGNQDLNRRVTSYTKNATQSDKVKN</sequence>
<evidence type="ECO:0000256" key="17">
    <source>
        <dbReference type="ARBA" id="ARBA00023211"/>
    </source>
</evidence>
<protein>
    <recommendedName>
        <fullName evidence="18">Glycoprotein-N-acetylgalactosamine 3-beta-galactosyltransferase 1</fullName>
        <ecNumber evidence="6">2.4.1.122</ecNumber>
    </recommendedName>
</protein>
<keyword evidence="7 21" id="KW-0328">Glycosyltransferase</keyword>
<evidence type="ECO:0000256" key="16">
    <source>
        <dbReference type="ARBA" id="ARBA00023180"/>
    </source>
</evidence>
<gene>
    <name evidence="21" type="ORF">CGI_10013272</name>
</gene>
<dbReference type="GO" id="GO:0016020">
    <property type="term" value="C:membrane"/>
    <property type="evidence" value="ECO:0007669"/>
    <property type="project" value="UniProtKB-SubCell"/>
</dbReference>
<evidence type="ECO:0000256" key="1">
    <source>
        <dbReference type="ARBA" id="ARBA00001936"/>
    </source>
</evidence>
<proteinExistence type="inferred from homology"/>
<comment type="pathway">
    <text evidence="3">Protein modification; protein glycosylation.</text>
</comment>
<dbReference type="FunFam" id="3.90.550.50:FF:000017">
    <property type="entry name" value="Glycoprotein-N-acetylgalactosamine 3-beta-galactosyltransferase 1"/>
    <property type="match status" value="1"/>
</dbReference>
<dbReference type="InParanoid" id="K1PSC7"/>
<keyword evidence="10" id="KW-0479">Metal-binding</keyword>
<evidence type="ECO:0000256" key="4">
    <source>
        <dbReference type="ARBA" id="ARBA00006462"/>
    </source>
</evidence>
<evidence type="ECO:0000256" key="3">
    <source>
        <dbReference type="ARBA" id="ARBA00004922"/>
    </source>
</evidence>
<dbReference type="GO" id="GO:0016263">
    <property type="term" value="F:glycoprotein-N-acetylgalactosamine 3-beta-galactosyltransferase activity"/>
    <property type="evidence" value="ECO:0007669"/>
    <property type="project" value="UniProtKB-EC"/>
</dbReference>
<dbReference type="AlphaFoldDB" id="K1PSC7"/>
<keyword evidence="14" id="KW-0472">Membrane</keyword>
<dbReference type="FunCoup" id="K1PSC7">
    <property type="interactions" value="233"/>
</dbReference>
<dbReference type="EMBL" id="JH817208">
    <property type="protein sequence ID" value="EKC27137.1"/>
    <property type="molecule type" value="Genomic_DNA"/>
</dbReference>
<evidence type="ECO:0000256" key="8">
    <source>
        <dbReference type="ARBA" id="ARBA00022679"/>
    </source>
</evidence>
<dbReference type="Gene3D" id="3.90.550.50">
    <property type="match status" value="1"/>
</dbReference>
<dbReference type="EC" id="2.4.1.122" evidence="6"/>
<name>K1PSC7_MAGGI</name>
<comment type="subcellular location">
    <subcellularLocation>
        <location evidence="2">Membrane</location>
        <topology evidence="2">Single-pass type II membrane protein</topology>
    </subcellularLocation>
</comment>
<dbReference type="UniPathway" id="UPA00378"/>
<dbReference type="Pfam" id="PF02434">
    <property type="entry name" value="Fringe"/>
    <property type="match status" value="1"/>
</dbReference>
<keyword evidence="16" id="KW-0325">Glycoprotein</keyword>
<keyword evidence="15" id="KW-1015">Disulfide bond</keyword>
<evidence type="ECO:0000256" key="15">
    <source>
        <dbReference type="ARBA" id="ARBA00023157"/>
    </source>
</evidence>
<evidence type="ECO:0000259" key="20">
    <source>
        <dbReference type="Pfam" id="PF02434"/>
    </source>
</evidence>
<comment type="function">
    <text evidence="19">Glycosyltransferase that generates the core 1 O-glycan Gal-beta1-3GalNAc-alpha1-Ser/Thr (T antigen), which is a precursor for many extended O-glycans in glycoproteins.</text>
</comment>
<dbReference type="GO" id="GO:0000166">
    <property type="term" value="F:nucleotide binding"/>
    <property type="evidence" value="ECO:0007669"/>
    <property type="project" value="UniProtKB-KW"/>
</dbReference>
<dbReference type="PANTHER" id="PTHR23033">
    <property type="entry name" value="BETA1,3-GALACTOSYLTRANSFERASE"/>
    <property type="match status" value="1"/>
</dbReference>
<keyword evidence="11" id="KW-0547">Nucleotide-binding</keyword>
<dbReference type="HOGENOM" id="CLU_035857_0_0_1"/>
<evidence type="ECO:0000256" key="7">
    <source>
        <dbReference type="ARBA" id="ARBA00022676"/>
    </source>
</evidence>